<proteinExistence type="predicted"/>
<comment type="caution">
    <text evidence="3">The sequence shown here is derived from an EMBL/GenBank/DDBJ whole genome shotgun (WGS) entry which is preliminary data.</text>
</comment>
<sequence>MSDEWLPRTYRMNLNKSCGALVAVAIGIPSALLPVWVAEDISGQAKLIITAPVVAFFVWLIVAARRARTIVDREGVRVRGFFARRRVAWSEIQNIVPMNNRAAALQQNAPRITVHVTGRDGVGMDLMYLDDQHVDVAAEVQLIQWLWTELRGPDWAPEGARTEESLRRQARREAKSGGSMWIAVLLIPLIVLMVLPAVNEWLGWVEALLSPWCVLLLWVPLIFVLGSLRAYGRRLAELRTSHAQSAQQAPEDEGTPL</sequence>
<keyword evidence="1" id="KW-0472">Membrane</keyword>
<name>A0ABV8YGW5_9ACTN</name>
<feature type="transmembrane region" description="Helical" evidence="1">
    <location>
        <begin position="209"/>
        <end position="231"/>
    </location>
</feature>
<dbReference type="RefSeq" id="WP_386336060.1">
    <property type="nucleotide sequence ID" value="NZ_JBHSFG010000001.1"/>
</dbReference>
<dbReference type="Pfam" id="PF10756">
    <property type="entry name" value="bPH_6"/>
    <property type="match status" value="1"/>
</dbReference>
<dbReference type="Proteomes" id="UP001596012">
    <property type="component" value="Unassembled WGS sequence"/>
</dbReference>
<dbReference type="InterPro" id="IPR019692">
    <property type="entry name" value="CFP-6_PH"/>
</dbReference>
<feature type="transmembrane region" description="Helical" evidence="1">
    <location>
        <begin position="44"/>
        <end position="64"/>
    </location>
</feature>
<keyword evidence="1" id="KW-1133">Transmembrane helix</keyword>
<feature type="domain" description="Low molecular weight protein antigen 6 PH" evidence="2">
    <location>
        <begin position="66"/>
        <end position="95"/>
    </location>
</feature>
<feature type="transmembrane region" description="Helical" evidence="1">
    <location>
        <begin position="20"/>
        <end position="38"/>
    </location>
</feature>
<feature type="transmembrane region" description="Helical" evidence="1">
    <location>
        <begin position="178"/>
        <end position="197"/>
    </location>
</feature>
<gene>
    <name evidence="3" type="ORF">ACFPH6_00435</name>
</gene>
<organism evidence="3 4">
    <name type="scientific">Streptomyces xiangluensis</name>
    <dbReference type="NCBI Taxonomy" id="2665720"/>
    <lineage>
        <taxon>Bacteria</taxon>
        <taxon>Bacillati</taxon>
        <taxon>Actinomycetota</taxon>
        <taxon>Actinomycetes</taxon>
        <taxon>Kitasatosporales</taxon>
        <taxon>Streptomycetaceae</taxon>
        <taxon>Streptomyces</taxon>
    </lineage>
</organism>
<dbReference type="EMBL" id="JBHSFG010000001">
    <property type="protein sequence ID" value="MFC4463098.1"/>
    <property type="molecule type" value="Genomic_DNA"/>
</dbReference>
<protein>
    <submittedName>
        <fullName evidence="3">PH domain-containing protein</fullName>
    </submittedName>
</protein>
<evidence type="ECO:0000313" key="3">
    <source>
        <dbReference type="EMBL" id="MFC4463098.1"/>
    </source>
</evidence>
<evidence type="ECO:0000256" key="1">
    <source>
        <dbReference type="SAM" id="Phobius"/>
    </source>
</evidence>
<evidence type="ECO:0000259" key="2">
    <source>
        <dbReference type="Pfam" id="PF10756"/>
    </source>
</evidence>
<evidence type="ECO:0000313" key="4">
    <source>
        <dbReference type="Proteomes" id="UP001596012"/>
    </source>
</evidence>
<reference evidence="4" key="1">
    <citation type="journal article" date="2019" name="Int. J. Syst. Evol. Microbiol.">
        <title>The Global Catalogue of Microorganisms (GCM) 10K type strain sequencing project: providing services to taxonomists for standard genome sequencing and annotation.</title>
        <authorList>
            <consortium name="The Broad Institute Genomics Platform"/>
            <consortium name="The Broad Institute Genome Sequencing Center for Infectious Disease"/>
            <person name="Wu L."/>
            <person name="Ma J."/>
        </authorList>
    </citation>
    <scope>NUCLEOTIDE SEQUENCE [LARGE SCALE GENOMIC DNA]</scope>
    <source>
        <strain evidence="4">DT43</strain>
    </source>
</reference>
<keyword evidence="4" id="KW-1185">Reference proteome</keyword>
<accession>A0ABV8YGW5</accession>
<keyword evidence="1" id="KW-0812">Transmembrane</keyword>